<keyword evidence="2" id="KW-0472">Membrane</keyword>
<dbReference type="SUPFAM" id="SSF50182">
    <property type="entry name" value="Sm-like ribonucleoproteins"/>
    <property type="match status" value="1"/>
</dbReference>
<keyword evidence="2" id="KW-1133">Transmembrane helix</keyword>
<dbReference type="GO" id="GO:0016020">
    <property type="term" value="C:membrane"/>
    <property type="evidence" value="ECO:0007669"/>
    <property type="project" value="InterPro"/>
</dbReference>
<feature type="transmembrane region" description="Helical" evidence="2">
    <location>
        <begin position="60"/>
        <end position="77"/>
    </location>
</feature>
<evidence type="ECO:0000256" key="1">
    <source>
        <dbReference type="SAM" id="MobiDB-lite"/>
    </source>
</evidence>
<reference evidence="4 5" key="1">
    <citation type="submission" date="2018-05" db="EMBL/GenBank/DDBJ databases">
        <title>complete genome sequence of Aquabacterium olei NBRC 110486.</title>
        <authorList>
            <person name="Tang B."/>
            <person name="Chang J."/>
            <person name="Zhang L."/>
            <person name="Yang H."/>
        </authorList>
    </citation>
    <scope>NUCLEOTIDE SEQUENCE [LARGE SCALE GENOMIC DNA]</scope>
    <source>
        <strain evidence="4 5">NBRC 110486</strain>
    </source>
</reference>
<evidence type="ECO:0000256" key="2">
    <source>
        <dbReference type="SAM" id="Phobius"/>
    </source>
</evidence>
<accession>A0A2U8FP88</accession>
<dbReference type="PANTHER" id="PTHR30566">
    <property type="entry name" value="YNAI-RELATED MECHANOSENSITIVE ION CHANNEL"/>
    <property type="match status" value="1"/>
</dbReference>
<dbReference type="EMBL" id="CP029210">
    <property type="protein sequence ID" value="AWI52658.1"/>
    <property type="molecule type" value="Genomic_DNA"/>
</dbReference>
<proteinExistence type="predicted"/>
<keyword evidence="5" id="KW-1185">Reference proteome</keyword>
<feature type="domain" description="Mechanosensitive ion channel MscS" evidence="3">
    <location>
        <begin position="185"/>
        <end position="251"/>
    </location>
</feature>
<protein>
    <submittedName>
        <fullName evidence="4">Mechanosensitive ion channel protein MscS</fullName>
    </submittedName>
</protein>
<dbReference type="InterPro" id="IPR010920">
    <property type="entry name" value="LSM_dom_sf"/>
</dbReference>
<organism evidence="4 5">
    <name type="scientific">Aquabacterium olei</name>
    <dbReference type="NCBI Taxonomy" id="1296669"/>
    <lineage>
        <taxon>Bacteria</taxon>
        <taxon>Pseudomonadati</taxon>
        <taxon>Pseudomonadota</taxon>
        <taxon>Betaproteobacteria</taxon>
        <taxon>Burkholderiales</taxon>
        <taxon>Aquabacterium</taxon>
    </lineage>
</organism>
<evidence type="ECO:0000259" key="3">
    <source>
        <dbReference type="Pfam" id="PF00924"/>
    </source>
</evidence>
<dbReference type="Gene3D" id="1.10.287.1260">
    <property type="match status" value="1"/>
</dbReference>
<dbReference type="Proteomes" id="UP000244892">
    <property type="component" value="Chromosome"/>
</dbReference>
<dbReference type="KEGG" id="aon:DEH84_03925"/>
<feature type="transmembrane region" description="Helical" evidence="2">
    <location>
        <begin position="20"/>
        <end position="39"/>
    </location>
</feature>
<evidence type="ECO:0000313" key="5">
    <source>
        <dbReference type="Proteomes" id="UP000244892"/>
    </source>
</evidence>
<keyword evidence="2" id="KW-0812">Transmembrane</keyword>
<name>A0A2U8FP88_9BURK</name>
<dbReference type="AlphaFoldDB" id="A0A2U8FP88"/>
<dbReference type="PANTHER" id="PTHR30566:SF25">
    <property type="entry name" value="INNER MEMBRANE PROTEIN"/>
    <property type="match status" value="1"/>
</dbReference>
<feature type="transmembrane region" description="Helical" evidence="2">
    <location>
        <begin position="136"/>
        <end position="157"/>
    </location>
</feature>
<feature type="transmembrane region" description="Helical" evidence="2">
    <location>
        <begin position="83"/>
        <end position="103"/>
    </location>
</feature>
<evidence type="ECO:0000313" key="4">
    <source>
        <dbReference type="EMBL" id="AWI52658.1"/>
    </source>
</evidence>
<sequence length="372" mass="40657">MLLPSSWQSDEARWLVQLGSALASALIASVLLRVAEAVFSRATRHSLALQAMQQGTRRPMRVLVPLIAFNVVLSSAPDQLVGIGAVRQFLTVAVIATLTWLVIQAVRAAGQSVTLLQPVDHADNLSARRLRTQTTALTRTLVTLITVVGVAIALMTFPSVRHIGTSLLASAGLAGIVAGLAARPVLGNLIAGLQIGLTQPIRLDDVVVVEGEWGRIEEITGTYVVVKIWDQRRLIVPLEWWTQNPFQNWTRSSAAITGQVLLWLDFRTPLEPLRAELRRLCEGSDLWDGQACVLQVVDVSDRAMQIRCLVSSPDSSRNWDLRCLVRESLIQLVQDRWPECLPRVRAELRDGGAGEEGPAPPAALRREVAPTA</sequence>
<dbReference type="InterPro" id="IPR006685">
    <property type="entry name" value="MscS_channel_2nd"/>
</dbReference>
<feature type="region of interest" description="Disordered" evidence="1">
    <location>
        <begin position="349"/>
        <end position="372"/>
    </location>
</feature>
<dbReference type="GO" id="GO:0008381">
    <property type="term" value="F:mechanosensitive monoatomic ion channel activity"/>
    <property type="evidence" value="ECO:0007669"/>
    <property type="project" value="UniProtKB-ARBA"/>
</dbReference>
<dbReference type="RefSeq" id="WP_109034946.1">
    <property type="nucleotide sequence ID" value="NZ_CP029210.1"/>
</dbReference>
<dbReference type="OrthoDB" id="9792218at2"/>
<feature type="transmembrane region" description="Helical" evidence="2">
    <location>
        <begin position="163"/>
        <end position="182"/>
    </location>
</feature>
<gene>
    <name evidence="4" type="ORF">DEH84_03925</name>
</gene>
<dbReference type="Pfam" id="PF00924">
    <property type="entry name" value="MS_channel_2nd"/>
    <property type="match status" value="1"/>
</dbReference>